<dbReference type="Gramene" id="VVA20447">
    <property type="protein sequence ID" value="VVA20447"/>
    <property type="gene ID" value="Prudul26B008832"/>
</dbReference>
<protein>
    <submittedName>
        <fullName evidence="1">Uncharacterized protein</fullName>
    </submittedName>
</protein>
<dbReference type="InParanoid" id="A0A5E4EXD7"/>
<sequence length="49" mass="5744">MEVFLQQSKRLFVRLSHNKEVNRCLATYEELSKGIQAFLSGDQIWTISK</sequence>
<dbReference type="AlphaFoldDB" id="A0A5E4EXD7"/>
<proteinExistence type="predicted"/>
<dbReference type="Proteomes" id="UP000327085">
    <property type="component" value="Chromosome 1"/>
</dbReference>
<evidence type="ECO:0000313" key="2">
    <source>
        <dbReference type="Proteomes" id="UP000327085"/>
    </source>
</evidence>
<reference evidence="2" key="1">
    <citation type="journal article" date="2020" name="Plant J.">
        <title>Transposons played a major role in the diversification between the closely related almond and peach genomes: results from the almond genome sequence.</title>
        <authorList>
            <person name="Alioto T."/>
            <person name="Alexiou K.G."/>
            <person name="Bardil A."/>
            <person name="Barteri F."/>
            <person name="Castanera R."/>
            <person name="Cruz F."/>
            <person name="Dhingra A."/>
            <person name="Duval H."/>
            <person name="Fernandez I Marti A."/>
            <person name="Frias L."/>
            <person name="Galan B."/>
            <person name="Garcia J.L."/>
            <person name="Howad W."/>
            <person name="Gomez-Garrido J."/>
            <person name="Gut M."/>
            <person name="Julca I."/>
            <person name="Morata J."/>
            <person name="Puigdomenech P."/>
            <person name="Ribeca P."/>
            <person name="Rubio Cabetas M.J."/>
            <person name="Vlasova A."/>
            <person name="Wirthensohn M."/>
            <person name="Garcia-Mas J."/>
            <person name="Gabaldon T."/>
            <person name="Casacuberta J.M."/>
            <person name="Arus P."/>
        </authorList>
    </citation>
    <scope>NUCLEOTIDE SEQUENCE [LARGE SCALE GENOMIC DNA]</scope>
    <source>
        <strain evidence="2">cv. Texas</strain>
    </source>
</reference>
<name>A0A5E4EXD7_PRUDU</name>
<accession>A0A5E4EXD7</accession>
<dbReference type="EMBL" id="CABIKO010000044">
    <property type="protein sequence ID" value="VVA20447.1"/>
    <property type="molecule type" value="Genomic_DNA"/>
</dbReference>
<organism evidence="1 2">
    <name type="scientific">Prunus dulcis</name>
    <name type="common">Almond</name>
    <name type="synonym">Amygdalus dulcis</name>
    <dbReference type="NCBI Taxonomy" id="3755"/>
    <lineage>
        <taxon>Eukaryota</taxon>
        <taxon>Viridiplantae</taxon>
        <taxon>Streptophyta</taxon>
        <taxon>Embryophyta</taxon>
        <taxon>Tracheophyta</taxon>
        <taxon>Spermatophyta</taxon>
        <taxon>Magnoliopsida</taxon>
        <taxon>eudicotyledons</taxon>
        <taxon>Gunneridae</taxon>
        <taxon>Pentapetalae</taxon>
        <taxon>rosids</taxon>
        <taxon>fabids</taxon>
        <taxon>Rosales</taxon>
        <taxon>Rosaceae</taxon>
        <taxon>Amygdaloideae</taxon>
        <taxon>Amygdaleae</taxon>
        <taxon>Prunus</taxon>
    </lineage>
</organism>
<evidence type="ECO:0000313" key="1">
    <source>
        <dbReference type="EMBL" id="VVA20447.1"/>
    </source>
</evidence>
<gene>
    <name evidence="1" type="ORF">ALMOND_2B008832</name>
</gene>